<accession>A0A1F5XHC0</accession>
<dbReference type="Proteomes" id="UP000177346">
    <property type="component" value="Unassembled WGS sequence"/>
</dbReference>
<proteinExistence type="predicted"/>
<protein>
    <recommendedName>
        <fullName evidence="3">Prepilin-type N-terminal cleavage/methylation domain-containing protein</fullName>
    </recommendedName>
</protein>
<evidence type="ECO:0000313" key="1">
    <source>
        <dbReference type="EMBL" id="OGF87216.1"/>
    </source>
</evidence>
<dbReference type="EMBL" id="MFIF01000006">
    <property type="protein sequence ID" value="OGF87216.1"/>
    <property type="molecule type" value="Genomic_DNA"/>
</dbReference>
<comment type="caution">
    <text evidence="1">The sequence shown here is derived from an EMBL/GenBank/DDBJ whole genome shotgun (WGS) entry which is preliminary data.</text>
</comment>
<sequence length="161" mass="17109">MNKSGFSLLETTVAVAILIIAVVGPLTLASTSIKSFSQAKNGLLAASLAQEGIELVRNYRSSNVLGGRGWLFGTDTCFAANGCALDAVTSEINSCGASCQALNLAASGLYSYGAGAPTIFIRKITLEAIGANEIKIKSKVSWEERFGQQSFELEEYMLNWQ</sequence>
<name>A0A1F5XHC0_9BACT</name>
<dbReference type="AlphaFoldDB" id="A0A1F5XHC0"/>
<reference evidence="1 2" key="1">
    <citation type="journal article" date="2016" name="Nat. Commun.">
        <title>Thousands of microbial genomes shed light on interconnected biogeochemical processes in an aquifer system.</title>
        <authorList>
            <person name="Anantharaman K."/>
            <person name="Brown C.T."/>
            <person name="Hug L.A."/>
            <person name="Sharon I."/>
            <person name="Castelle C.J."/>
            <person name="Probst A.J."/>
            <person name="Thomas B.C."/>
            <person name="Singh A."/>
            <person name="Wilkins M.J."/>
            <person name="Karaoz U."/>
            <person name="Brodie E.L."/>
            <person name="Williams K.H."/>
            <person name="Hubbard S.S."/>
            <person name="Banfield J.F."/>
        </authorList>
    </citation>
    <scope>NUCLEOTIDE SEQUENCE [LARGE SCALE GENOMIC DNA]</scope>
</reference>
<organism evidence="1 2">
    <name type="scientific">Candidatus Giovannonibacteria bacterium RIFCSPLOWO2_01_FULL_46_32</name>
    <dbReference type="NCBI Taxonomy" id="1798353"/>
    <lineage>
        <taxon>Bacteria</taxon>
        <taxon>Candidatus Giovannoniibacteriota</taxon>
    </lineage>
</organism>
<evidence type="ECO:0000313" key="2">
    <source>
        <dbReference type="Proteomes" id="UP000177346"/>
    </source>
</evidence>
<evidence type="ECO:0008006" key="3">
    <source>
        <dbReference type="Google" id="ProtNLM"/>
    </source>
</evidence>
<gene>
    <name evidence="1" type="ORF">A3B19_03195</name>
</gene>